<dbReference type="AlphaFoldDB" id="A0A329MT15"/>
<protein>
    <submittedName>
        <fullName evidence="2">Uncharacterized protein</fullName>
    </submittedName>
</protein>
<keyword evidence="3" id="KW-1185">Reference proteome</keyword>
<evidence type="ECO:0000313" key="3">
    <source>
        <dbReference type="Proteomes" id="UP000250369"/>
    </source>
</evidence>
<keyword evidence="1" id="KW-0472">Membrane</keyword>
<feature type="transmembrane region" description="Helical" evidence="1">
    <location>
        <begin position="20"/>
        <end position="42"/>
    </location>
</feature>
<evidence type="ECO:0000256" key="1">
    <source>
        <dbReference type="SAM" id="Phobius"/>
    </source>
</evidence>
<sequence length="66" mass="7976">MNFLISFFQFIKRLGLEKVFTWEYILTIVISIFVLYMCVCLVIDHRLNEIVFLLVLTLYSLILRKE</sequence>
<keyword evidence="1" id="KW-0812">Transmembrane</keyword>
<gene>
    <name evidence="2" type="ORF">DQG23_00115</name>
</gene>
<organism evidence="2 3">
    <name type="scientific">Paenibacillus contaminans</name>
    <dbReference type="NCBI Taxonomy" id="450362"/>
    <lineage>
        <taxon>Bacteria</taxon>
        <taxon>Bacillati</taxon>
        <taxon>Bacillota</taxon>
        <taxon>Bacilli</taxon>
        <taxon>Bacillales</taxon>
        <taxon>Paenibacillaceae</taxon>
        <taxon>Paenibacillus</taxon>
    </lineage>
</organism>
<accession>A0A329MT15</accession>
<evidence type="ECO:0000313" key="2">
    <source>
        <dbReference type="EMBL" id="RAV22660.1"/>
    </source>
</evidence>
<comment type="caution">
    <text evidence="2">The sequence shown here is derived from an EMBL/GenBank/DDBJ whole genome shotgun (WGS) entry which is preliminary data.</text>
</comment>
<dbReference type="EMBL" id="QMFB01000001">
    <property type="protein sequence ID" value="RAV22660.1"/>
    <property type="molecule type" value="Genomic_DNA"/>
</dbReference>
<name>A0A329MT15_9BACL</name>
<dbReference type="Proteomes" id="UP000250369">
    <property type="component" value="Unassembled WGS sequence"/>
</dbReference>
<feature type="transmembrane region" description="Helical" evidence="1">
    <location>
        <begin position="47"/>
        <end position="63"/>
    </location>
</feature>
<reference evidence="2 3" key="1">
    <citation type="journal article" date="2009" name="Int. J. Syst. Evol. Microbiol.">
        <title>Paenibacillus contaminans sp. nov., isolated from a contaminated laboratory plate.</title>
        <authorList>
            <person name="Chou J.H."/>
            <person name="Lee J.H."/>
            <person name="Lin M.C."/>
            <person name="Chang P.S."/>
            <person name="Arun A.B."/>
            <person name="Young C.C."/>
            <person name="Chen W.M."/>
        </authorList>
    </citation>
    <scope>NUCLEOTIDE SEQUENCE [LARGE SCALE GENOMIC DNA]</scope>
    <source>
        <strain evidence="2 3">CKOBP-6</strain>
    </source>
</reference>
<proteinExistence type="predicted"/>
<keyword evidence="1" id="KW-1133">Transmembrane helix</keyword>